<sequence length="328" mass="35389">MRRASSTWWRPKAGHNGPDLRHLLAAIAALLFIGTSQAMAQEEDLPEQVRFLVLYSSSSTLYANIAIQEGISSALTQADARSRFEVYGEHRDLQRFPGAEEDRHFIHKVTRKYSDDTLDAVLTVGPKALSLAITHQDRFAPGLPIVFGGVDSEDLRGFDLPPNAYGVFGSFDLVGTLELARALQPDATRVAIFTGSAAFDQSWKASAEQQLAGLAELDVTHLSDLTLEEFRDAAAALDRDTIAIVLTIFRDAAGRLFTPVEAAVTLAEVSGTPVYGVYDTYVGCGLVGGHFSTFQSLGTALTETALQLVDDPTNVSQTIEVPASSVLD</sequence>
<dbReference type="KEGG" id="dsh:Dshi_0516"/>
<dbReference type="HOGENOM" id="CLU_846589_0_0_5"/>
<reference evidence="2" key="1">
    <citation type="journal article" date="2010" name="ISME J.">
        <title>The complete genome sequence of the algal symbiont Dinoroseobacter shibae: a hitchhiker's guide to life in the sea.</title>
        <authorList>
            <person name="Wagner-Dobler I."/>
            <person name="Ballhausen B."/>
            <person name="Berger M."/>
            <person name="Brinkhoff T."/>
            <person name="Buchholz I."/>
            <person name="Bunk B."/>
            <person name="Cypionka H."/>
            <person name="Daniel R."/>
            <person name="Drepper T."/>
            <person name="Gerdts G."/>
            <person name="Hahnke S."/>
            <person name="Han C."/>
            <person name="Jahn D."/>
            <person name="Kalhoefer D."/>
            <person name="Kiss H."/>
            <person name="Klenk H.P."/>
            <person name="Kyrpides N."/>
            <person name="Liebl W."/>
            <person name="Liesegang H."/>
            <person name="Meincke L."/>
            <person name="Pati A."/>
            <person name="Petersen J."/>
            <person name="Piekarski T."/>
            <person name="Pommerenke C."/>
            <person name="Pradella S."/>
            <person name="Pukall R."/>
            <person name="Rabus R."/>
            <person name="Stackebrandt E."/>
            <person name="Thole S."/>
            <person name="Thompson L."/>
            <person name="Tielen P."/>
            <person name="Tomasch J."/>
            <person name="von Jan M."/>
            <person name="Wanphrut N."/>
            <person name="Wichels A."/>
            <person name="Zech H."/>
            <person name="Simon M."/>
        </authorList>
    </citation>
    <scope>NUCLEOTIDE SEQUENCE [LARGE SCALE GENOMIC DNA]</scope>
    <source>
        <strain evidence="2">DSM 16493 / NCIMB 14021 / DFL 12</strain>
    </source>
</reference>
<name>A8LNV4_DINSH</name>
<dbReference type="RefSeq" id="WP_012177194.1">
    <property type="nucleotide sequence ID" value="NC_009952.1"/>
</dbReference>
<evidence type="ECO:0000313" key="1">
    <source>
        <dbReference type="EMBL" id="ABV92262.1"/>
    </source>
</evidence>
<gene>
    <name evidence="1" type="ordered locus">Dshi_0516</name>
</gene>
<keyword evidence="1" id="KW-0418">Kinase</keyword>
<dbReference type="Proteomes" id="UP000006833">
    <property type="component" value="Chromosome"/>
</dbReference>
<keyword evidence="2" id="KW-1185">Reference proteome</keyword>
<protein>
    <submittedName>
        <fullName evidence="1">Putative two-component sensor kinase</fullName>
    </submittedName>
</protein>
<organism evidence="1 2">
    <name type="scientific">Dinoroseobacter shibae (strain DSM 16493 / NCIMB 14021 / DFL 12)</name>
    <dbReference type="NCBI Taxonomy" id="398580"/>
    <lineage>
        <taxon>Bacteria</taxon>
        <taxon>Pseudomonadati</taxon>
        <taxon>Pseudomonadota</taxon>
        <taxon>Alphaproteobacteria</taxon>
        <taxon>Rhodobacterales</taxon>
        <taxon>Roseobacteraceae</taxon>
        <taxon>Dinoroseobacter</taxon>
    </lineage>
</organism>
<proteinExistence type="predicted"/>
<keyword evidence="1" id="KW-0808">Transferase</keyword>
<dbReference type="Gene3D" id="3.40.50.2300">
    <property type="match status" value="2"/>
</dbReference>
<dbReference type="eggNOG" id="COG2984">
    <property type="taxonomic scope" value="Bacteria"/>
</dbReference>
<evidence type="ECO:0000313" key="2">
    <source>
        <dbReference type="Proteomes" id="UP000006833"/>
    </source>
</evidence>
<dbReference type="GO" id="GO:0016301">
    <property type="term" value="F:kinase activity"/>
    <property type="evidence" value="ECO:0007669"/>
    <property type="project" value="UniProtKB-KW"/>
</dbReference>
<dbReference type="STRING" id="398580.Dshi_0516"/>
<accession>A8LNV4</accession>
<dbReference type="AlphaFoldDB" id="A8LNV4"/>
<dbReference type="EMBL" id="CP000830">
    <property type="protein sequence ID" value="ABV92262.1"/>
    <property type="molecule type" value="Genomic_DNA"/>
</dbReference>
<dbReference type="OrthoDB" id="9795133at2"/>